<protein>
    <recommendedName>
        <fullName evidence="2">NACHT domain-containing protein</fullName>
    </recommendedName>
</protein>
<dbReference type="RefSeq" id="WP_106323803.1">
    <property type="nucleotide sequence ID" value="NZ_BOMO01000096.1"/>
</dbReference>
<keyword evidence="4" id="KW-1185">Reference proteome</keyword>
<dbReference type="OrthoDB" id="3218567at2"/>
<proteinExistence type="predicted"/>
<evidence type="ECO:0000313" key="3">
    <source>
        <dbReference type="EMBL" id="PRX18204.1"/>
    </source>
</evidence>
<feature type="region of interest" description="Disordered" evidence="1">
    <location>
        <begin position="41"/>
        <end position="60"/>
    </location>
</feature>
<reference evidence="3 4" key="1">
    <citation type="submission" date="2018-03" db="EMBL/GenBank/DDBJ databases">
        <title>Genomic Encyclopedia of Archaeal and Bacterial Type Strains, Phase II (KMG-II): from individual species to whole genera.</title>
        <authorList>
            <person name="Goeker M."/>
        </authorList>
    </citation>
    <scope>NUCLEOTIDE SEQUENCE [LARGE SCALE GENOMIC DNA]</scope>
    <source>
        <strain evidence="3 4">DSM 43146</strain>
    </source>
</reference>
<dbReference type="Gene3D" id="3.60.21.10">
    <property type="match status" value="1"/>
</dbReference>
<dbReference type="NCBIfam" id="NF041121">
    <property type="entry name" value="SAV_2336_NTERM"/>
    <property type="match status" value="1"/>
</dbReference>
<dbReference type="AlphaFoldDB" id="A0A2T0K5G6"/>
<feature type="region of interest" description="Disordered" evidence="1">
    <location>
        <begin position="67"/>
        <end position="99"/>
    </location>
</feature>
<evidence type="ECO:0000259" key="2">
    <source>
        <dbReference type="PROSITE" id="PS50837"/>
    </source>
</evidence>
<comment type="caution">
    <text evidence="3">The sequence shown here is derived from an EMBL/GenBank/DDBJ whole genome shotgun (WGS) entry which is preliminary data.</text>
</comment>
<sequence>MTASIDRLLSVLRASGVDLTPAEVAEALWLAGRVDLSGLAPGPAVTTPGAPADPPRRPEERVELRLPVEPEAPDPGAPGEPPSADGPGEAPAPDGQVTFAAVPGRPLRFRTAEALPHSGRTMHALRPLKRQRLSPRRVALDEEATARQIAERRLWTPVWRPAPERWLHLTLVLDDTSVSGVWHRLGQEVRTMLERLGAFRTMRVVHLGLGDDGEVRVTRPGGARRSPPNLADRPGDHLVLLLGDCVGTPWHDGRMSRLLGRWSRSAPVAVLQPLPERLWSRTGLAPLPGRLFAPRAGAPASAYSFVSARRRRRLPDGSVPVPVLEIHPRWLTSWAHLVAGRTAGGIDAVVTPAGEVARPRRTTAGPSAEPAAEHRIRDFRAGASAPAYELARYLTVARPLSLAVMRLMQTVMLPGSLPSNLAEVLYGGLLRPLEASGAGADEQQFEFLPGVRHVLRESLEAGVPDLVHAAVSGYLEQHPERTGALFTALASLPRDGRDVPGAAEAFAGIDAEVLRRIIGGTGGTALPVRRAREQLTVLHLHGPATAVEVAPDLVVVTGGVADRATPGEYRAAHARLERLRAGLGLPPGRIVVVPGPSDVNEGRCRAYFRDQEADGLEPVPPYWPKWEPFAALTGQLPGGTPFQQHQPWQLYEFPALRTVVAALNSTIPISHLPGERHGGLGTAQVTWFADRLRDHADRGYLRIGVVHHDPVLATALAPHLDVILHGQDSGVHELELTGVPAVGAPEGAQLVELRPGALRVSGGGRTRTYAFGDHWWLTGDDPPAAPPVSGAPVGVERTDLLGRVAAAYRARRPDVPLAEQRPPEWPDGYLIVTPSGERRCAGVFDGDPDADVVERFVAEVVRRERPNGDAALVCRRPADATLEHRALDRGVRVTGLAEFQIGDHLLDFVREQAGRLAAHPRYRPELYLSPAAGDTDLLTLLRARTARPGGGIIAVSGDSGTGKSFLLRELARVLPTGDDPVVPILLDPPERGRRAPLDELIAARLVRGGAREVDAGHIRYLLAEGRFVLLCDGLDDIGVPSGYDSPRPWPIPALDGFTPWMVLVSRNESLLGEACAAYPADRVHRVRLDGSGAAEILG</sequence>
<feature type="domain" description="NACHT" evidence="2">
    <location>
        <begin position="951"/>
        <end position="1037"/>
    </location>
</feature>
<evidence type="ECO:0000256" key="1">
    <source>
        <dbReference type="SAM" id="MobiDB-lite"/>
    </source>
</evidence>
<dbReference type="SUPFAM" id="SSF56300">
    <property type="entry name" value="Metallo-dependent phosphatases"/>
    <property type="match status" value="1"/>
</dbReference>
<dbReference type="Pfam" id="PF22739">
    <property type="entry name" value="NA-iREase3"/>
    <property type="match status" value="1"/>
</dbReference>
<feature type="compositionally biased region" description="Low complexity" evidence="1">
    <location>
        <begin position="41"/>
        <end position="50"/>
    </location>
</feature>
<accession>A0A2T0K5G6</accession>
<dbReference type="SMART" id="SM00382">
    <property type="entry name" value="AAA"/>
    <property type="match status" value="1"/>
</dbReference>
<dbReference type="InterPro" id="IPR029052">
    <property type="entry name" value="Metallo-depent_PP-like"/>
</dbReference>
<name>A0A2T0K5G6_9ACTN</name>
<dbReference type="EMBL" id="PVMZ01000013">
    <property type="protein sequence ID" value="PRX18204.1"/>
    <property type="molecule type" value="Genomic_DNA"/>
</dbReference>
<feature type="compositionally biased region" description="Low complexity" evidence="1">
    <location>
        <begin position="82"/>
        <end position="95"/>
    </location>
</feature>
<dbReference type="Proteomes" id="UP000239415">
    <property type="component" value="Unassembled WGS sequence"/>
</dbReference>
<dbReference type="InterPro" id="IPR007111">
    <property type="entry name" value="NACHT_NTPase"/>
</dbReference>
<dbReference type="InterPro" id="IPR027417">
    <property type="entry name" value="P-loop_NTPase"/>
</dbReference>
<dbReference type="InterPro" id="IPR054571">
    <property type="entry name" value="NA-iREase3_dom"/>
</dbReference>
<gene>
    <name evidence="3" type="ORF">CLV67_11337</name>
</gene>
<dbReference type="SUPFAM" id="SSF52540">
    <property type="entry name" value="P-loop containing nucleoside triphosphate hydrolases"/>
    <property type="match status" value="1"/>
</dbReference>
<dbReference type="InterPro" id="IPR047738">
    <property type="entry name" value="SAV_2336-like_N"/>
</dbReference>
<evidence type="ECO:0000313" key="4">
    <source>
        <dbReference type="Proteomes" id="UP000239415"/>
    </source>
</evidence>
<dbReference type="PROSITE" id="PS50837">
    <property type="entry name" value="NACHT"/>
    <property type="match status" value="1"/>
</dbReference>
<dbReference type="InterPro" id="IPR003593">
    <property type="entry name" value="AAA+_ATPase"/>
</dbReference>
<organism evidence="3 4">
    <name type="scientific">Actinoplanes italicus</name>
    <dbReference type="NCBI Taxonomy" id="113567"/>
    <lineage>
        <taxon>Bacteria</taxon>
        <taxon>Bacillati</taxon>
        <taxon>Actinomycetota</taxon>
        <taxon>Actinomycetes</taxon>
        <taxon>Micromonosporales</taxon>
        <taxon>Micromonosporaceae</taxon>
        <taxon>Actinoplanes</taxon>
    </lineage>
</organism>